<gene>
    <name evidence="10" type="ORF">TPR58_17460</name>
</gene>
<dbReference type="PANTHER" id="PTHR32468">
    <property type="entry name" value="CATION/H + ANTIPORTER"/>
    <property type="match status" value="1"/>
</dbReference>
<keyword evidence="3 8" id="KW-0812">Transmembrane</keyword>
<feature type="transmembrane region" description="Helical" evidence="8">
    <location>
        <begin position="172"/>
        <end position="196"/>
    </location>
</feature>
<feature type="domain" description="Cation/H+ exchanger transmembrane" evidence="9">
    <location>
        <begin position="24"/>
        <end position="399"/>
    </location>
</feature>
<evidence type="ECO:0000256" key="7">
    <source>
        <dbReference type="SAM" id="MobiDB-lite"/>
    </source>
</evidence>
<keyword evidence="4 8" id="KW-1133">Transmembrane helix</keyword>
<comment type="caution">
    <text evidence="10">The sequence shown here is derived from an EMBL/GenBank/DDBJ whole genome shotgun (WGS) entry which is preliminary data.</text>
</comment>
<feature type="transmembrane region" description="Helical" evidence="8">
    <location>
        <begin position="262"/>
        <end position="280"/>
    </location>
</feature>
<accession>A0ABV0BBN0</accession>
<sequence length="438" mass="46349">MSLGELSVAFFLQIFVIVAACRAMGWIMKRFFDQPQVIGEMIAGVILGPSLLGLFAPDIQAMIFPKESKPVLYVCAQLGVGLYMFMVGLGFRTDHFRLNAKSAVAVSLSGMAAPFLVAIALTPWLVSLDLFGPGLSNLQATLFMGACISITAFPVLARIIQERGLTKTPLGSLALSSGAIDDAGAWTVLAIVLASFGGGPEVALKAIVGGGLFAGFMVFFGPRMFAPLARWAEREGKITPPMLAVVVMLFGLSAWAMDAAGLHSVFGGFLLGVAMPRGLLTREIKRQMEPFTIALLVPMFFAFSGLNTQLTMVNSWDLAAIAAVILVGSIAAKALACWAAARATGQDNPTAMAVGALMNARGLMELIIINIGLQKGIIGPALFSMLVVMAIVTTLMASPLFELVYGRKARASGQLGQLNEEEDEEDIPVRGGARTRTV</sequence>
<feature type="transmembrane region" description="Helical" evidence="8">
    <location>
        <begin position="292"/>
        <end position="312"/>
    </location>
</feature>
<feature type="transmembrane region" description="Helical" evidence="8">
    <location>
        <begin position="377"/>
        <end position="401"/>
    </location>
</feature>
<dbReference type="PANTHER" id="PTHR32468:SF0">
    <property type="entry name" value="K(+)_H(+) ANTIPORTER 1"/>
    <property type="match status" value="1"/>
</dbReference>
<reference evidence="10 11" key="1">
    <citation type="submission" date="2024-05" db="EMBL/GenBank/DDBJ databases">
        <title>Sphingomonas sp. HF-S3 16S ribosomal RNA gene Genome sequencing and assembly.</title>
        <authorList>
            <person name="Lee H."/>
        </authorList>
    </citation>
    <scope>NUCLEOTIDE SEQUENCE [LARGE SCALE GENOMIC DNA]</scope>
    <source>
        <strain evidence="10 11">HF-S3</strain>
    </source>
</reference>
<dbReference type="Gene3D" id="1.20.1530.20">
    <property type="match status" value="1"/>
</dbReference>
<feature type="region of interest" description="Disordered" evidence="7">
    <location>
        <begin position="416"/>
        <end position="438"/>
    </location>
</feature>
<evidence type="ECO:0000256" key="2">
    <source>
        <dbReference type="ARBA" id="ARBA00022448"/>
    </source>
</evidence>
<evidence type="ECO:0000256" key="3">
    <source>
        <dbReference type="ARBA" id="ARBA00022692"/>
    </source>
</evidence>
<feature type="transmembrane region" description="Helical" evidence="8">
    <location>
        <begin position="37"/>
        <end position="56"/>
    </location>
</feature>
<dbReference type="InterPro" id="IPR038770">
    <property type="entry name" value="Na+/solute_symporter_sf"/>
</dbReference>
<keyword evidence="6 8" id="KW-0472">Membrane</keyword>
<feature type="transmembrane region" description="Helical" evidence="8">
    <location>
        <begin position="318"/>
        <end position="341"/>
    </location>
</feature>
<comment type="subcellular location">
    <subcellularLocation>
        <location evidence="1">Membrane</location>
        <topology evidence="1">Multi-pass membrane protein</topology>
    </subcellularLocation>
</comment>
<feature type="transmembrane region" description="Helical" evidence="8">
    <location>
        <begin position="6"/>
        <end position="25"/>
    </location>
</feature>
<keyword evidence="11" id="KW-1185">Reference proteome</keyword>
<proteinExistence type="predicted"/>
<evidence type="ECO:0000313" key="11">
    <source>
        <dbReference type="Proteomes" id="UP001427805"/>
    </source>
</evidence>
<evidence type="ECO:0000256" key="8">
    <source>
        <dbReference type="SAM" id="Phobius"/>
    </source>
</evidence>
<feature type="transmembrane region" description="Helical" evidence="8">
    <location>
        <begin position="103"/>
        <end position="126"/>
    </location>
</feature>
<evidence type="ECO:0000259" key="9">
    <source>
        <dbReference type="Pfam" id="PF00999"/>
    </source>
</evidence>
<dbReference type="RefSeq" id="WP_346248011.1">
    <property type="nucleotide sequence ID" value="NZ_JBDIZK010000011.1"/>
</dbReference>
<evidence type="ECO:0000256" key="4">
    <source>
        <dbReference type="ARBA" id="ARBA00022989"/>
    </source>
</evidence>
<dbReference type="InterPro" id="IPR006153">
    <property type="entry name" value="Cation/H_exchanger_TM"/>
</dbReference>
<feature type="transmembrane region" description="Helical" evidence="8">
    <location>
        <begin position="202"/>
        <end position="226"/>
    </location>
</feature>
<feature type="transmembrane region" description="Helical" evidence="8">
    <location>
        <begin position="353"/>
        <end position="371"/>
    </location>
</feature>
<feature type="transmembrane region" description="Helical" evidence="8">
    <location>
        <begin position="71"/>
        <end position="91"/>
    </location>
</feature>
<evidence type="ECO:0000313" key="10">
    <source>
        <dbReference type="EMBL" id="MEN3748967.1"/>
    </source>
</evidence>
<name>A0ABV0BBN0_9SPHN</name>
<feature type="transmembrane region" description="Helical" evidence="8">
    <location>
        <begin position="238"/>
        <end position="256"/>
    </location>
</feature>
<dbReference type="InterPro" id="IPR050794">
    <property type="entry name" value="CPA2_transporter"/>
</dbReference>
<dbReference type="Pfam" id="PF00999">
    <property type="entry name" value="Na_H_Exchanger"/>
    <property type="match status" value="1"/>
</dbReference>
<evidence type="ECO:0000256" key="5">
    <source>
        <dbReference type="ARBA" id="ARBA00023065"/>
    </source>
</evidence>
<dbReference type="Proteomes" id="UP001427805">
    <property type="component" value="Unassembled WGS sequence"/>
</dbReference>
<evidence type="ECO:0000256" key="1">
    <source>
        <dbReference type="ARBA" id="ARBA00004141"/>
    </source>
</evidence>
<keyword evidence="5" id="KW-0406">Ion transport</keyword>
<organism evidence="10 11">
    <name type="scientific">Sphingomonas rustica</name>
    <dbReference type="NCBI Taxonomy" id="3103142"/>
    <lineage>
        <taxon>Bacteria</taxon>
        <taxon>Pseudomonadati</taxon>
        <taxon>Pseudomonadota</taxon>
        <taxon>Alphaproteobacteria</taxon>
        <taxon>Sphingomonadales</taxon>
        <taxon>Sphingomonadaceae</taxon>
        <taxon>Sphingomonas</taxon>
    </lineage>
</organism>
<evidence type="ECO:0000256" key="6">
    <source>
        <dbReference type="ARBA" id="ARBA00023136"/>
    </source>
</evidence>
<dbReference type="EMBL" id="JBDIZK010000011">
    <property type="protein sequence ID" value="MEN3748967.1"/>
    <property type="molecule type" value="Genomic_DNA"/>
</dbReference>
<feature type="transmembrane region" description="Helical" evidence="8">
    <location>
        <begin position="138"/>
        <end position="160"/>
    </location>
</feature>
<keyword evidence="2" id="KW-0813">Transport</keyword>
<protein>
    <submittedName>
        <fullName evidence="10">Cation:proton antiporter</fullName>
    </submittedName>
</protein>